<keyword evidence="3" id="KW-1185">Reference proteome</keyword>
<dbReference type="EMBL" id="FZOU01000008">
    <property type="protein sequence ID" value="SNT35558.1"/>
    <property type="molecule type" value="Genomic_DNA"/>
</dbReference>
<gene>
    <name evidence="2" type="ORF">SAMN05421770_10883</name>
</gene>
<proteinExistence type="predicted"/>
<dbReference type="RefSeq" id="WP_089409972.1">
    <property type="nucleotide sequence ID" value="NZ_FZOU01000008.1"/>
</dbReference>
<dbReference type="AlphaFoldDB" id="A0A239M0A0"/>
<feature type="chain" id="PRO_5012173015" description="Esterase" evidence="1">
    <location>
        <begin position="21"/>
        <end position="548"/>
    </location>
</feature>
<sequence>MRICFKFVLLLLLTGAPLLAASTPSYTQPEATVWQYSVPLEQGTERRAYLWIPPACSHVRGVLFGLQNMLERPMLEDATIREAVADANMAIVWVSPGAWPGKLDVPEQPSLKFSPQADAIAGVQHVLTALAKESGYSELEFAPLLVTGHSAAGPFVWGMASALPDRVFAALPYKNTIFKEFSPIGVPTLYVSQEWAEWGKQWGEVWHKELVLGKELRTREPHTLYGDFVDVGAGHFDWRHDSATVLAMFIRKSAHYRLPEQAAENRSVTLKPISLQSGVLVDPDTLGAARYRAIPYGEWKGDKASAFWYYDREMAEAINRYMLAGLSRKPQAIDFIVDGHPVPLLENGFAPLRPQFLADGVTFRVHAESLDVSPSAALYGGAALGHATNPITYRVSSGALRQVGPDTFQVAMRAGGVKRQGMPWEPWLMAVQPGDAQYRSTDKPAHILIDIFNTKGEPQTLKFAKIDDVKQGTREVGLAASASSGLPVQFYVESGPAFVDGNVLRLLPIPVKSRYPVKVIVSAFQWGRVGSNAVQSAGPQTQEFSIVR</sequence>
<protein>
    <recommendedName>
        <fullName evidence="4">Esterase</fullName>
    </recommendedName>
</protein>
<evidence type="ECO:0000313" key="2">
    <source>
        <dbReference type="EMBL" id="SNT35558.1"/>
    </source>
</evidence>
<organism evidence="2 3">
    <name type="scientific">Granulicella rosea</name>
    <dbReference type="NCBI Taxonomy" id="474952"/>
    <lineage>
        <taxon>Bacteria</taxon>
        <taxon>Pseudomonadati</taxon>
        <taxon>Acidobacteriota</taxon>
        <taxon>Terriglobia</taxon>
        <taxon>Terriglobales</taxon>
        <taxon>Acidobacteriaceae</taxon>
        <taxon>Granulicella</taxon>
    </lineage>
</organism>
<dbReference type="OrthoDB" id="994689at2"/>
<dbReference type="InterPro" id="IPR029058">
    <property type="entry name" value="AB_hydrolase_fold"/>
</dbReference>
<dbReference type="Proteomes" id="UP000198356">
    <property type="component" value="Unassembled WGS sequence"/>
</dbReference>
<evidence type="ECO:0000256" key="1">
    <source>
        <dbReference type="SAM" id="SignalP"/>
    </source>
</evidence>
<feature type="signal peptide" evidence="1">
    <location>
        <begin position="1"/>
        <end position="20"/>
    </location>
</feature>
<name>A0A239M0A0_9BACT</name>
<keyword evidence="1" id="KW-0732">Signal</keyword>
<evidence type="ECO:0000313" key="3">
    <source>
        <dbReference type="Proteomes" id="UP000198356"/>
    </source>
</evidence>
<reference evidence="2 3" key="1">
    <citation type="submission" date="2017-06" db="EMBL/GenBank/DDBJ databases">
        <authorList>
            <person name="Kim H.J."/>
            <person name="Triplett B.A."/>
        </authorList>
    </citation>
    <scope>NUCLEOTIDE SEQUENCE [LARGE SCALE GENOMIC DNA]</scope>
    <source>
        <strain evidence="2 3">DSM 18704</strain>
    </source>
</reference>
<evidence type="ECO:0008006" key="4">
    <source>
        <dbReference type="Google" id="ProtNLM"/>
    </source>
</evidence>
<accession>A0A239M0A0</accession>
<dbReference type="SUPFAM" id="SSF53474">
    <property type="entry name" value="alpha/beta-Hydrolases"/>
    <property type="match status" value="1"/>
</dbReference>